<evidence type="ECO:0000313" key="1">
    <source>
        <dbReference type="EMBL" id="KAK9208450.1"/>
    </source>
</evidence>
<comment type="caution">
    <text evidence="1">The sequence shown here is derived from an EMBL/GenBank/DDBJ whole genome shotgun (WGS) entry which is preliminary data.</text>
</comment>
<sequence>MKKVDPGIDFQCPVVSGHGSGHSTKQVSEIRIGTSFLRLSTITSSHHLSFIDGDAVLTVTAPFPPRTAKHSRHSSVRQRALHCLVSFSAAATARRRPPP</sequence>
<evidence type="ECO:0000313" key="2">
    <source>
        <dbReference type="Proteomes" id="UP001428341"/>
    </source>
</evidence>
<reference evidence="1 2" key="1">
    <citation type="submission" date="2024-05" db="EMBL/GenBank/DDBJ databases">
        <title>Haplotype-resolved chromosome-level genome assembly of Huyou (Citrus changshanensis).</title>
        <authorList>
            <person name="Miao C."/>
            <person name="Chen W."/>
            <person name="Wu Y."/>
            <person name="Wang L."/>
            <person name="Zhao S."/>
            <person name="Grierson D."/>
            <person name="Xu C."/>
            <person name="Chen K."/>
        </authorList>
    </citation>
    <scope>NUCLEOTIDE SEQUENCE [LARGE SCALE GENOMIC DNA]</scope>
    <source>
        <strain evidence="1">01-14</strain>
        <tissue evidence="1">Leaf</tissue>
    </source>
</reference>
<dbReference type="Proteomes" id="UP001428341">
    <property type="component" value="Unassembled WGS sequence"/>
</dbReference>
<protein>
    <submittedName>
        <fullName evidence="1">Uncharacterized protein</fullName>
    </submittedName>
</protein>
<proteinExistence type="predicted"/>
<gene>
    <name evidence="1" type="ORF">WN944_000805</name>
</gene>
<dbReference type="AlphaFoldDB" id="A0AAP0QQS1"/>
<accession>A0AAP0QQS1</accession>
<organism evidence="1 2">
    <name type="scientific">Citrus x changshan-huyou</name>
    <dbReference type="NCBI Taxonomy" id="2935761"/>
    <lineage>
        <taxon>Eukaryota</taxon>
        <taxon>Viridiplantae</taxon>
        <taxon>Streptophyta</taxon>
        <taxon>Embryophyta</taxon>
        <taxon>Tracheophyta</taxon>
        <taxon>Spermatophyta</taxon>
        <taxon>Magnoliopsida</taxon>
        <taxon>eudicotyledons</taxon>
        <taxon>Gunneridae</taxon>
        <taxon>Pentapetalae</taxon>
        <taxon>rosids</taxon>
        <taxon>malvids</taxon>
        <taxon>Sapindales</taxon>
        <taxon>Rutaceae</taxon>
        <taxon>Aurantioideae</taxon>
        <taxon>Citrus</taxon>
    </lineage>
</organism>
<keyword evidence="2" id="KW-1185">Reference proteome</keyword>
<name>A0AAP0QQS1_9ROSI</name>
<dbReference type="EMBL" id="JBCGBO010000004">
    <property type="protein sequence ID" value="KAK9208450.1"/>
    <property type="molecule type" value="Genomic_DNA"/>
</dbReference>